<gene>
    <name evidence="1" type="ORF">ES288_A10G147700v1</name>
</gene>
<dbReference type="EMBL" id="CM017697">
    <property type="protein sequence ID" value="TYG98825.1"/>
    <property type="molecule type" value="Genomic_DNA"/>
</dbReference>
<evidence type="ECO:0000313" key="1">
    <source>
        <dbReference type="EMBL" id="TYG98825.1"/>
    </source>
</evidence>
<evidence type="ECO:0000313" key="2">
    <source>
        <dbReference type="Proteomes" id="UP000323506"/>
    </source>
</evidence>
<name>A0A5D2EZE7_GOSDA</name>
<sequence>MASISLYFANCVFSLSCRWWLNGGMGVDRGDGTEMAVSRQQTEEWACWCYRVGGASGNRKWG</sequence>
<accession>A0A5D2EZE7</accession>
<dbReference type="Proteomes" id="UP000323506">
    <property type="component" value="Chromosome A10"/>
</dbReference>
<protein>
    <submittedName>
        <fullName evidence="1">Uncharacterized protein</fullName>
    </submittedName>
</protein>
<dbReference type="AlphaFoldDB" id="A0A5D2EZE7"/>
<proteinExistence type="predicted"/>
<organism evidence="1 2">
    <name type="scientific">Gossypium darwinii</name>
    <name type="common">Darwin's cotton</name>
    <name type="synonym">Gossypium barbadense var. darwinii</name>
    <dbReference type="NCBI Taxonomy" id="34276"/>
    <lineage>
        <taxon>Eukaryota</taxon>
        <taxon>Viridiplantae</taxon>
        <taxon>Streptophyta</taxon>
        <taxon>Embryophyta</taxon>
        <taxon>Tracheophyta</taxon>
        <taxon>Spermatophyta</taxon>
        <taxon>Magnoliopsida</taxon>
        <taxon>eudicotyledons</taxon>
        <taxon>Gunneridae</taxon>
        <taxon>Pentapetalae</taxon>
        <taxon>rosids</taxon>
        <taxon>malvids</taxon>
        <taxon>Malvales</taxon>
        <taxon>Malvaceae</taxon>
        <taxon>Malvoideae</taxon>
        <taxon>Gossypium</taxon>
    </lineage>
</organism>
<reference evidence="1 2" key="1">
    <citation type="submission" date="2019-06" db="EMBL/GenBank/DDBJ databases">
        <title>WGS assembly of Gossypium darwinii.</title>
        <authorList>
            <person name="Chen Z.J."/>
            <person name="Sreedasyam A."/>
            <person name="Ando A."/>
            <person name="Song Q."/>
            <person name="De L."/>
            <person name="Hulse-Kemp A."/>
            <person name="Ding M."/>
            <person name="Ye W."/>
            <person name="Kirkbride R."/>
            <person name="Jenkins J."/>
            <person name="Plott C."/>
            <person name="Lovell J."/>
            <person name="Lin Y.-M."/>
            <person name="Vaughn R."/>
            <person name="Liu B."/>
            <person name="Li W."/>
            <person name="Simpson S."/>
            <person name="Scheffler B."/>
            <person name="Saski C."/>
            <person name="Grover C."/>
            <person name="Hu G."/>
            <person name="Conover J."/>
            <person name="Carlson J."/>
            <person name="Shu S."/>
            <person name="Boston L."/>
            <person name="Williams M."/>
            <person name="Peterson D."/>
            <person name="Mcgee K."/>
            <person name="Jones D."/>
            <person name="Wendel J."/>
            <person name="Stelly D."/>
            <person name="Grimwood J."/>
            <person name="Schmutz J."/>
        </authorList>
    </citation>
    <scope>NUCLEOTIDE SEQUENCE [LARGE SCALE GENOMIC DNA]</scope>
    <source>
        <strain evidence="1">1808015.09</strain>
    </source>
</reference>
<keyword evidence="2" id="KW-1185">Reference proteome</keyword>